<dbReference type="GO" id="GO:0000976">
    <property type="term" value="F:transcription cis-regulatory region binding"/>
    <property type="evidence" value="ECO:0007669"/>
    <property type="project" value="TreeGrafter"/>
</dbReference>
<dbReference type="InterPro" id="IPR001789">
    <property type="entry name" value="Sig_transdc_resp-reg_receiver"/>
</dbReference>
<keyword evidence="7" id="KW-1185">Reference proteome</keyword>
<dbReference type="RefSeq" id="WP_137255193.1">
    <property type="nucleotide sequence ID" value="NZ_JBHSPQ010000001.1"/>
</dbReference>
<dbReference type="InterPro" id="IPR036388">
    <property type="entry name" value="WH-like_DNA-bd_sf"/>
</dbReference>
<dbReference type="Gene3D" id="1.10.10.10">
    <property type="entry name" value="Winged helix-like DNA-binding domain superfamily/Winged helix DNA-binding domain"/>
    <property type="match status" value="1"/>
</dbReference>
<dbReference type="SMART" id="SM00862">
    <property type="entry name" value="Trans_reg_C"/>
    <property type="match status" value="1"/>
</dbReference>
<dbReference type="SMART" id="SM00448">
    <property type="entry name" value="REC"/>
    <property type="match status" value="1"/>
</dbReference>
<gene>
    <name evidence="6" type="ORF">FDA38_18175</name>
</gene>
<dbReference type="Pfam" id="PF00072">
    <property type="entry name" value="Response_reg"/>
    <property type="match status" value="1"/>
</dbReference>
<dbReference type="CDD" id="cd00156">
    <property type="entry name" value="REC"/>
    <property type="match status" value="1"/>
</dbReference>
<dbReference type="Pfam" id="PF00486">
    <property type="entry name" value="Trans_reg_C"/>
    <property type="match status" value="1"/>
</dbReference>
<dbReference type="InterPro" id="IPR011006">
    <property type="entry name" value="CheY-like_superfamily"/>
</dbReference>
<proteinExistence type="predicted"/>
<feature type="DNA-binding region" description="OmpR/PhoB-type" evidence="3">
    <location>
        <begin position="129"/>
        <end position="223"/>
    </location>
</feature>
<dbReference type="OrthoDB" id="9812490at2"/>
<dbReference type="PROSITE" id="PS51755">
    <property type="entry name" value="OMPR_PHOB"/>
    <property type="match status" value="1"/>
</dbReference>
<dbReference type="SUPFAM" id="SSF52172">
    <property type="entry name" value="CheY-like"/>
    <property type="match status" value="1"/>
</dbReference>
<keyword evidence="1 3" id="KW-0238">DNA-binding</keyword>
<dbReference type="GO" id="GO:0000156">
    <property type="term" value="F:phosphorelay response regulator activity"/>
    <property type="evidence" value="ECO:0007669"/>
    <property type="project" value="TreeGrafter"/>
</dbReference>
<dbReference type="PANTHER" id="PTHR48111">
    <property type="entry name" value="REGULATOR OF RPOS"/>
    <property type="match status" value="1"/>
</dbReference>
<organism evidence="6 7">
    <name type="scientific">Kribbella jiaozuonensis</name>
    <dbReference type="NCBI Taxonomy" id="2575441"/>
    <lineage>
        <taxon>Bacteria</taxon>
        <taxon>Bacillati</taxon>
        <taxon>Actinomycetota</taxon>
        <taxon>Actinomycetes</taxon>
        <taxon>Propionibacteriales</taxon>
        <taxon>Kribbellaceae</taxon>
        <taxon>Kribbella</taxon>
    </lineage>
</organism>
<evidence type="ECO:0000256" key="2">
    <source>
        <dbReference type="PROSITE-ProRule" id="PRU00169"/>
    </source>
</evidence>
<comment type="caution">
    <text evidence="6">The sequence shown here is derived from an EMBL/GenBank/DDBJ whole genome shotgun (WGS) entry which is preliminary data.</text>
</comment>
<dbReference type="Gene3D" id="3.40.50.2300">
    <property type="match status" value="1"/>
</dbReference>
<dbReference type="CDD" id="cd00383">
    <property type="entry name" value="trans_reg_C"/>
    <property type="match status" value="1"/>
</dbReference>
<keyword evidence="2" id="KW-0597">Phosphoprotein</keyword>
<evidence type="ECO:0000313" key="6">
    <source>
        <dbReference type="EMBL" id="TKK80253.1"/>
    </source>
</evidence>
<dbReference type="PANTHER" id="PTHR48111:SF38">
    <property type="entry name" value="TWO-COMPONENT RESPONSE REGULATOR"/>
    <property type="match status" value="1"/>
</dbReference>
<dbReference type="InterPro" id="IPR001867">
    <property type="entry name" value="OmpR/PhoB-type_DNA-bd"/>
</dbReference>
<dbReference type="GO" id="GO:0005829">
    <property type="term" value="C:cytosol"/>
    <property type="evidence" value="ECO:0007669"/>
    <property type="project" value="TreeGrafter"/>
</dbReference>
<protein>
    <submittedName>
        <fullName evidence="6">Response regulator transcription factor</fullName>
    </submittedName>
</protein>
<feature type="modified residue" description="4-aspartylphosphate" evidence="2">
    <location>
        <position position="52"/>
    </location>
</feature>
<dbReference type="EMBL" id="SZPZ01000002">
    <property type="protein sequence ID" value="TKK80253.1"/>
    <property type="molecule type" value="Genomic_DNA"/>
</dbReference>
<name>A0A4V6XB73_9ACTN</name>
<feature type="domain" description="Response regulatory" evidence="4">
    <location>
        <begin position="3"/>
        <end position="117"/>
    </location>
</feature>
<evidence type="ECO:0000259" key="4">
    <source>
        <dbReference type="PROSITE" id="PS50110"/>
    </source>
</evidence>
<dbReference type="GO" id="GO:0032993">
    <property type="term" value="C:protein-DNA complex"/>
    <property type="evidence" value="ECO:0007669"/>
    <property type="project" value="TreeGrafter"/>
</dbReference>
<evidence type="ECO:0000256" key="3">
    <source>
        <dbReference type="PROSITE-ProRule" id="PRU01091"/>
    </source>
</evidence>
<dbReference type="InterPro" id="IPR039420">
    <property type="entry name" value="WalR-like"/>
</dbReference>
<reference evidence="6 7" key="1">
    <citation type="submission" date="2019-04" db="EMBL/GenBank/DDBJ databases">
        <title>Kribbella sp. NEAU-THZ 27 nov., a novel actinomycete isolated from soil.</title>
        <authorList>
            <person name="Duan L."/>
        </authorList>
    </citation>
    <scope>NUCLEOTIDE SEQUENCE [LARGE SCALE GENOMIC DNA]</scope>
    <source>
        <strain evidence="7">NEAU-THZ27</strain>
    </source>
</reference>
<dbReference type="Proteomes" id="UP000305836">
    <property type="component" value="Unassembled WGS sequence"/>
</dbReference>
<evidence type="ECO:0000256" key="1">
    <source>
        <dbReference type="ARBA" id="ARBA00023125"/>
    </source>
</evidence>
<dbReference type="PROSITE" id="PS50110">
    <property type="entry name" value="RESPONSE_REGULATORY"/>
    <property type="match status" value="1"/>
</dbReference>
<evidence type="ECO:0000313" key="7">
    <source>
        <dbReference type="Proteomes" id="UP000305836"/>
    </source>
</evidence>
<dbReference type="AlphaFoldDB" id="A0A4V6XB73"/>
<feature type="domain" description="OmpR/PhoB-type" evidence="5">
    <location>
        <begin position="129"/>
        <end position="223"/>
    </location>
</feature>
<evidence type="ECO:0000259" key="5">
    <source>
        <dbReference type="PROSITE" id="PS51755"/>
    </source>
</evidence>
<accession>A0A4V6XB73</accession>
<sequence length="224" mass="24985">MTRILVVDDEPDLLGFVRSALEAEGFHVITATDGTEGLRLALTTKPDLVILDLLMPGLDGQAVLTALLTHDRSTRILVLSATEDRQVRVACLEQGAVDFLAKPFVVRELLARVRSRLLAPAPAGAAWLPEVLRVGEIVLDTRTRRLQVGERTAELPQREFLLLQHLMRNPDTVCSRQELLSEVWGYDFDPSTNLVDVCIGRLRSKLRNDVIRTVRNVGYQLQTA</sequence>
<dbReference type="GO" id="GO:0006355">
    <property type="term" value="P:regulation of DNA-templated transcription"/>
    <property type="evidence" value="ECO:0007669"/>
    <property type="project" value="InterPro"/>
</dbReference>